<evidence type="ECO:0000313" key="2">
    <source>
        <dbReference type="EMBL" id="BAT96924.1"/>
    </source>
</evidence>
<organism evidence="2 3">
    <name type="scientific">Vigna angularis var. angularis</name>
    <dbReference type="NCBI Taxonomy" id="157739"/>
    <lineage>
        <taxon>Eukaryota</taxon>
        <taxon>Viridiplantae</taxon>
        <taxon>Streptophyta</taxon>
        <taxon>Embryophyta</taxon>
        <taxon>Tracheophyta</taxon>
        <taxon>Spermatophyta</taxon>
        <taxon>Magnoliopsida</taxon>
        <taxon>eudicotyledons</taxon>
        <taxon>Gunneridae</taxon>
        <taxon>Pentapetalae</taxon>
        <taxon>rosids</taxon>
        <taxon>fabids</taxon>
        <taxon>Fabales</taxon>
        <taxon>Fabaceae</taxon>
        <taxon>Papilionoideae</taxon>
        <taxon>50 kb inversion clade</taxon>
        <taxon>NPAAA clade</taxon>
        <taxon>indigoferoid/millettioid clade</taxon>
        <taxon>Phaseoleae</taxon>
        <taxon>Vigna</taxon>
    </lineage>
</organism>
<gene>
    <name evidence="2" type="primary">Vigan.09G024500</name>
    <name evidence="2" type="ORF">VIGAN_09024500</name>
</gene>
<sequence>HIGFRLHTPFVFFFFFFQFNIIQLYVSASFICLPCFVKILNLFWCIFLHLVLLLRVLKLLLVLLTERLDLSCSSFT</sequence>
<evidence type="ECO:0000256" key="1">
    <source>
        <dbReference type="SAM" id="Phobius"/>
    </source>
</evidence>
<dbReference type="Proteomes" id="UP000291084">
    <property type="component" value="Chromosome 9"/>
</dbReference>
<dbReference type="AlphaFoldDB" id="A0A0S3SWF1"/>
<dbReference type="EMBL" id="AP015042">
    <property type="protein sequence ID" value="BAT96924.1"/>
    <property type="molecule type" value="Genomic_DNA"/>
</dbReference>
<evidence type="ECO:0000313" key="3">
    <source>
        <dbReference type="Proteomes" id="UP000291084"/>
    </source>
</evidence>
<feature type="transmembrane region" description="Helical" evidence="1">
    <location>
        <begin position="12"/>
        <end position="33"/>
    </location>
</feature>
<name>A0A0S3SWF1_PHAAN</name>
<accession>A0A0S3SWF1</accession>
<keyword evidence="1" id="KW-0812">Transmembrane</keyword>
<proteinExistence type="predicted"/>
<protein>
    <submittedName>
        <fullName evidence="2">Uncharacterized protein</fullName>
    </submittedName>
</protein>
<feature type="non-terminal residue" evidence="2">
    <location>
        <position position="1"/>
    </location>
</feature>
<keyword evidence="1" id="KW-1133">Transmembrane helix</keyword>
<keyword evidence="3" id="KW-1185">Reference proteome</keyword>
<reference evidence="2 3" key="1">
    <citation type="journal article" date="2015" name="Sci. Rep.">
        <title>The power of single molecule real-time sequencing technology in the de novo assembly of a eukaryotic genome.</title>
        <authorList>
            <person name="Sakai H."/>
            <person name="Naito K."/>
            <person name="Ogiso-Tanaka E."/>
            <person name="Takahashi Y."/>
            <person name="Iseki K."/>
            <person name="Muto C."/>
            <person name="Satou K."/>
            <person name="Teruya K."/>
            <person name="Shiroma A."/>
            <person name="Shimoji M."/>
            <person name="Hirano T."/>
            <person name="Itoh T."/>
            <person name="Kaga A."/>
            <person name="Tomooka N."/>
        </authorList>
    </citation>
    <scope>NUCLEOTIDE SEQUENCE [LARGE SCALE GENOMIC DNA]</scope>
    <source>
        <strain evidence="3">cv. Shumari</strain>
    </source>
</reference>
<feature type="transmembrane region" description="Helical" evidence="1">
    <location>
        <begin position="40"/>
        <end position="64"/>
    </location>
</feature>
<keyword evidence="1" id="KW-0472">Membrane</keyword>